<dbReference type="InterPro" id="IPR008928">
    <property type="entry name" value="6-hairpin_glycosidase_sf"/>
</dbReference>
<dbReference type="Pfam" id="PF03190">
    <property type="entry name" value="Thioredox_DsbH"/>
    <property type="match status" value="1"/>
</dbReference>
<feature type="domain" description="Thioredoxin" evidence="1">
    <location>
        <begin position="11"/>
        <end position="141"/>
    </location>
</feature>
<dbReference type="SUPFAM" id="SSF48208">
    <property type="entry name" value="Six-hairpin glycosidases"/>
    <property type="match status" value="1"/>
</dbReference>
<gene>
    <name evidence="2" type="ORF">DI536_24350</name>
</gene>
<dbReference type="PANTHER" id="PTHR42899">
    <property type="entry name" value="SPERMATOGENESIS-ASSOCIATED PROTEIN 20"/>
    <property type="match status" value="1"/>
</dbReference>
<dbReference type="InterPro" id="IPR036249">
    <property type="entry name" value="Thioredoxin-like_sf"/>
</dbReference>
<dbReference type="PANTHER" id="PTHR42899:SF1">
    <property type="entry name" value="SPERMATOGENESIS-ASSOCIATED PROTEIN 20"/>
    <property type="match status" value="1"/>
</dbReference>
<reference evidence="2 3" key="1">
    <citation type="submission" date="2017-08" db="EMBL/GenBank/DDBJ databases">
        <title>Infants hospitalized years apart are colonized by the same room-sourced microbial strains.</title>
        <authorList>
            <person name="Brooks B."/>
            <person name="Olm M.R."/>
            <person name="Firek B.A."/>
            <person name="Baker R."/>
            <person name="Thomas B.C."/>
            <person name="Morowitz M.J."/>
            <person name="Banfield J.F."/>
        </authorList>
    </citation>
    <scope>NUCLEOTIDE SEQUENCE [LARGE SCALE GENOMIC DNA]</scope>
    <source>
        <strain evidence="2">S2_003_000_R2_14</strain>
    </source>
</reference>
<dbReference type="SUPFAM" id="SSF52833">
    <property type="entry name" value="Thioredoxin-like"/>
    <property type="match status" value="1"/>
</dbReference>
<dbReference type="PROSITE" id="PS51352">
    <property type="entry name" value="THIOREDOXIN_2"/>
    <property type="match status" value="1"/>
</dbReference>
<protein>
    <recommendedName>
        <fullName evidence="1">Thioredoxin domain-containing protein</fullName>
    </recommendedName>
</protein>
<name>A0A2W5UI44_9BACT</name>
<dbReference type="Gene3D" id="3.40.30.10">
    <property type="entry name" value="Glutaredoxin"/>
    <property type="match status" value="1"/>
</dbReference>
<evidence type="ECO:0000313" key="2">
    <source>
        <dbReference type="EMBL" id="PZR08638.1"/>
    </source>
</evidence>
<proteinExistence type="predicted"/>
<dbReference type="EMBL" id="QFQP01000024">
    <property type="protein sequence ID" value="PZR08638.1"/>
    <property type="molecule type" value="Genomic_DNA"/>
</dbReference>
<sequence length="498" mass="54955">MNGMWALVALLLTAAPGEDIAAARRAGNTQRFTWVEWNAEAFAQARREKKVVLVDCAAEWCHWCHVMDETTYADADVGAWLRQNAITVRVDVDARPDLADRYLEWGWPATVLLTGEGEELGKFRGYLPPERLLAMLKSLDRTAPLTAIVEPIGTRIDTRYARERLENFWDAKEGSWGLKRKVPIAMNVLWELEGGSSERARFTLEEQRALLDPVWGGIYQYSGAADWHSPHFEKLSSFQGLNLEAYARAALVTGDASLLDDARGLRRYVMTFMRSKTGVFFTNQDADLNAHDRSRPFVDGATYYALDDAERRALGVPWVDTHVYAGENGQVISGLVAFAAASGGGYDDARTAADELARTHVASDGTVRHEANSKGRTFLVDAALLGLAYARLGAATGEAKYTALARRIARRMVETFDSPEGLLFDVTADADAVGVFARRPHSFAPNVTAARLLAAVGDKARGRKVVAALSAKQRLDDERAWLGDYLLAARELEDVSLR</sequence>
<evidence type="ECO:0000313" key="3">
    <source>
        <dbReference type="Proteomes" id="UP000249061"/>
    </source>
</evidence>
<accession>A0A2W5UI44</accession>
<dbReference type="GO" id="GO:0005975">
    <property type="term" value="P:carbohydrate metabolic process"/>
    <property type="evidence" value="ECO:0007669"/>
    <property type="project" value="InterPro"/>
</dbReference>
<dbReference type="Proteomes" id="UP000249061">
    <property type="component" value="Unassembled WGS sequence"/>
</dbReference>
<comment type="caution">
    <text evidence="2">The sequence shown here is derived from an EMBL/GenBank/DDBJ whole genome shotgun (WGS) entry which is preliminary data.</text>
</comment>
<dbReference type="InterPro" id="IPR024705">
    <property type="entry name" value="Ssp411"/>
</dbReference>
<dbReference type="AlphaFoldDB" id="A0A2W5UI44"/>
<evidence type="ECO:0000259" key="1">
    <source>
        <dbReference type="PROSITE" id="PS51352"/>
    </source>
</evidence>
<dbReference type="InterPro" id="IPR004879">
    <property type="entry name" value="Ssp411-like_TRX"/>
</dbReference>
<organism evidence="2 3">
    <name type="scientific">Archangium gephyra</name>
    <dbReference type="NCBI Taxonomy" id="48"/>
    <lineage>
        <taxon>Bacteria</taxon>
        <taxon>Pseudomonadati</taxon>
        <taxon>Myxococcota</taxon>
        <taxon>Myxococcia</taxon>
        <taxon>Myxococcales</taxon>
        <taxon>Cystobacterineae</taxon>
        <taxon>Archangiaceae</taxon>
        <taxon>Archangium</taxon>
    </lineage>
</organism>
<dbReference type="InterPro" id="IPR013766">
    <property type="entry name" value="Thioredoxin_domain"/>
</dbReference>